<evidence type="ECO:0000313" key="7">
    <source>
        <dbReference type="Proteomes" id="UP000231383"/>
    </source>
</evidence>
<comment type="cofactor">
    <cofactor evidence="1">
        <name>pyridoxal 5'-phosphate</name>
        <dbReference type="ChEBI" id="CHEBI:597326"/>
    </cofactor>
</comment>
<evidence type="ECO:0000256" key="4">
    <source>
        <dbReference type="ARBA" id="ARBA00022898"/>
    </source>
</evidence>
<accession>A0A2M8EW60</accession>
<dbReference type="FunFam" id="3.40.640.10:FF:000004">
    <property type="entry name" value="Acetylornithine aminotransferase"/>
    <property type="match status" value="1"/>
</dbReference>
<dbReference type="PIRSF" id="PIRSF000521">
    <property type="entry name" value="Transaminase_4ab_Lys_Orn"/>
    <property type="match status" value="1"/>
</dbReference>
<sequence>MNYNLIQKQFLASTYPSRGLTIVRGEGAYLIDDKGERYLDMLGGSYGVGILGYGIPEIIKSIQLQVETLIPLHSSFINDKRSQATLHLIKRIKNSGFKSLQRVFWSNSGTEAVEAALKFAVLATGKTRIIAAKNGYHGKTLGSLAVNNSGNGKYQKPFKKMLTAVDTVEFGDITFLEKTISSKHAAVILEPIQGEGGVIIPPIDYFPLVSELCRRYGVLLIIDEIQTGVGRTGTFLNSEQYIASGFSPDIICMGKGLGYGLPVGATIITNQINEALSSGIHTNTFGGNPLSMAAVDATLTYFDDHPELLDNVKISSTLFEKKLLKLQKEYPLIITEISSAGFMIGIELAVDPIEVLKALQEQKIIAAPTSVNRIRLLPPLLVTDEELERVVLTLNKICKGISK</sequence>
<dbReference type="InterPro" id="IPR015422">
    <property type="entry name" value="PyrdxlP-dep_Trfase_small"/>
</dbReference>
<evidence type="ECO:0000256" key="1">
    <source>
        <dbReference type="ARBA" id="ARBA00001933"/>
    </source>
</evidence>
<dbReference type="GO" id="GO:0008483">
    <property type="term" value="F:transaminase activity"/>
    <property type="evidence" value="ECO:0007669"/>
    <property type="project" value="UniProtKB-KW"/>
</dbReference>
<dbReference type="Proteomes" id="UP000231383">
    <property type="component" value="Unassembled WGS sequence"/>
</dbReference>
<comment type="similarity">
    <text evidence="5">Belongs to the class-III pyridoxal-phosphate-dependent aminotransferase family.</text>
</comment>
<dbReference type="Pfam" id="PF00202">
    <property type="entry name" value="Aminotran_3"/>
    <property type="match status" value="1"/>
</dbReference>
<dbReference type="PANTHER" id="PTHR11986">
    <property type="entry name" value="AMINOTRANSFERASE CLASS III"/>
    <property type="match status" value="1"/>
</dbReference>
<dbReference type="Gene3D" id="3.90.1150.10">
    <property type="entry name" value="Aspartate Aminotransferase, domain 1"/>
    <property type="match status" value="1"/>
</dbReference>
<dbReference type="GO" id="GO:0042802">
    <property type="term" value="F:identical protein binding"/>
    <property type="evidence" value="ECO:0007669"/>
    <property type="project" value="TreeGrafter"/>
</dbReference>
<dbReference type="SUPFAM" id="SSF53383">
    <property type="entry name" value="PLP-dependent transferases"/>
    <property type="match status" value="1"/>
</dbReference>
<evidence type="ECO:0000313" key="6">
    <source>
        <dbReference type="EMBL" id="PJC30108.1"/>
    </source>
</evidence>
<keyword evidence="2 6" id="KW-0032">Aminotransferase</keyword>
<evidence type="ECO:0000256" key="3">
    <source>
        <dbReference type="ARBA" id="ARBA00022679"/>
    </source>
</evidence>
<gene>
    <name evidence="6" type="ORF">CO051_07475</name>
</gene>
<dbReference type="InterPro" id="IPR005814">
    <property type="entry name" value="Aminotrans_3"/>
</dbReference>
<organism evidence="6 7">
    <name type="scientific">Candidatus Roizmanbacteria bacterium CG_4_9_14_0_2_um_filter_39_13</name>
    <dbReference type="NCBI Taxonomy" id="1974839"/>
    <lineage>
        <taxon>Bacteria</taxon>
        <taxon>Candidatus Roizmaniibacteriota</taxon>
    </lineage>
</organism>
<keyword evidence="3 6" id="KW-0808">Transferase</keyword>
<dbReference type="PANTHER" id="PTHR11986:SF79">
    <property type="entry name" value="ACETYLORNITHINE AMINOTRANSFERASE, MITOCHONDRIAL"/>
    <property type="match status" value="1"/>
</dbReference>
<protein>
    <submittedName>
        <fullName evidence="6">Aspartate aminotransferase family protein</fullName>
    </submittedName>
</protein>
<dbReference type="AlphaFoldDB" id="A0A2M8EW60"/>
<evidence type="ECO:0000256" key="5">
    <source>
        <dbReference type="RuleBase" id="RU003560"/>
    </source>
</evidence>
<dbReference type="InterPro" id="IPR015424">
    <property type="entry name" value="PyrdxlP-dep_Trfase"/>
</dbReference>
<reference evidence="7" key="1">
    <citation type="submission" date="2017-09" db="EMBL/GenBank/DDBJ databases">
        <title>Depth-based differentiation of microbial function through sediment-hosted aquifers and enrichment of novel symbionts in the deep terrestrial subsurface.</title>
        <authorList>
            <person name="Probst A.J."/>
            <person name="Ladd B."/>
            <person name="Jarett J.K."/>
            <person name="Geller-Mcgrath D.E."/>
            <person name="Sieber C.M.K."/>
            <person name="Emerson J.B."/>
            <person name="Anantharaman K."/>
            <person name="Thomas B.C."/>
            <person name="Malmstrom R."/>
            <person name="Stieglmeier M."/>
            <person name="Klingl A."/>
            <person name="Woyke T."/>
            <person name="Ryan C.M."/>
            <person name="Banfield J.F."/>
        </authorList>
    </citation>
    <scope>NUCLEOTIDE SEQUENCE [LARGE SCALE GENOMIC DNA]</scope>
</reference>
<dbReference type="EMBL" id="PFSC01000195">
    <property type="protein sequence ID" value="PJC30108.1"/>
    <property type="molecule type" value="Genomic_DNA"/>
</dbReference>
<dbReference type="InterPro" id="IPR050103">
    <property type="entry name" value="Class-III_PLP-dep_AT"/>
</dbReference>
<dbReference type="InterPro" id="IPR015421">
    <property type="entry name" value="PyrdxlP-dep_Trfase_major"/>
</dbReference>
<proteinExistence type="inferred from homology"/>
<dbReference type="CDD" id="cd00610">
    <property type="entry name" value="OAT_like"/>
    <property type="match status" value="1"/>
</dbReference>
<evidence type="ECO:0000256" key="2">
    <source>
        <dbReference type="ARBA" id="ARBA00022576"/>
    </source>
</evidence>
<keyword evidence="4 5" id="KW-0663">Pyridoxal phosphate</keyword>
<dbReference type="GO" id="GO:0030170">
    <property type="term" value="F:pyridoxal phosphate binding"/>
    <property type="evidence" value="ECO:0007669"/>
    <property type="project" value="InterPro"/>
</dbReference>
<dbReference type="Gene3D" id="3.40.640.10">
    <property type="entry name" value="Type I PLP-dependent aspartate aminotransferase-like (Major domain)"/>
    <property type="match status" value="1"/>
</dbReference>
<name>A0A2M8EW60_9BACT</name>
<comment type="caution">
    <text evidence="6">The sequence shown here is derived from an EMBL/GenBank/DDBJ whole genome shotgun (WGS) entry which is preliminary data.</text>
</comment>